<dbReference type="NCBIfam" id="TIGR00129">
    <property type="entry name" value="fdhD_narQ"/>
    <property type="match status" value="1"/>
</dbReference>
<dbReference type="Pfam" id="PF02634">
    <property type="entry name" value="FdhD-NarQ"/>
    <property type="match status" value="1"/>
</dbReference>
<dbReference type="GO" id="GO:0016783">
    <property type="term" value="F:sulfurtransferase activity"/>
    <property type="evidence" value="ECO:0007669"/>
    <property type="project" value="InterPro"/>
</dbReference>
<dbReference type="HAMAP" id="MF_00187">
    <property type="entry name" value="FdhD"/>
    <property type="match status" value="1"/>
</dbReference>
<dbReference type="RefSeq" id="WP_213165581.1">
    <property type="nucleotide sequence ID" value="NZ_CP058559.1"/>
</dbReference>
<dbReference type="InterPro" id="IPR016193">
    <property type="entry name" value="Cytidine_deaminase-like"/>
</dbReference>
<dbReference type="EMBL" id="CP058559">
    <property type="protein sequence ID" value="QNO15217.1"/>
    <property type="molecule type" value="Genomic_DNA"/>
</dbReference>
<reference evidence="4 5" key="1">
    <citation type="submission" date="2020-07" db="EMBL/GenBank/DDBJ databases">
        <title>Alkalicella. sp. LB2 genome.</title>
        <authorList>
            <person name="Postec A."/>
            <person name="Quemeneur M."/>
        </authorList>
    </citation>
    <scope>NUCLEOTIDE SEQUENCE [LARGE SCALE GENOMIC DNA]</scope>
    <source>
        <strain evidence="4 5">LB2</strain>
    </source>
</reference>
<dbReference type="SUPFAM" id="SSF53927">
    <property type="entry name" value="Cytidine deaminase-like"/>
    <property type="match status" value="1"/>
</dbReference>
<evidence type="ECO:0000256" key="2">
    <source>
        <dbReference type="ARBA" id="ARBA00023150"/>
    </source>
</evidence>
<dbReference type="Gene3D" id="3.10.20.10">
    <property type="match status" value="1"/>
</dbReference>
<accession>A0A7G9W955</accession>
<dbReference type="GO" id="GO:0006777">
    <property type="term" value="P:Mo-molybdopterin cofactor biosynthetic process"/>
    <property type="evidence" value="ECO:0007669"/>
    <property type="project" value="UniProtKB-UniRule"/>
</dbReference>
<dbReference type="Proteomes" id="UP000516160">
    <property type="component" value="Chromosome"/>
</dbReference>
<keyword evidence="5" id="KW-1185">Reference proteome</keyword>
<feature type="active site" description="Cysteine persulfide intermediate" evidence="3">
    <location>
        <position position="104"/>
    </location>
</feature>
<keyword evidence="2 3" id="KW-0501">Molybdenum cofactor biosynthesis</keyword>
<feature type="binding site" evidence="3">
    <location>
        <begin position="242"/>
        <end position="247"/>
    </location>
    <ligand>
        <name>Mo-bis(molybdopterin guanine dinucleotide)</name>
        <dbReference type="ChEBI" id="CHEBI:60539"/>
    </ligand>
</feature>
<organism evidence="4 5">
    <name type="scientific">Alkalicella caledoniensis</name>
    <dbReference type="NCBI Taxonomy" id="2731377"/>
    <lineage>
        <taxon>Bacteria</taxon>
        <taxon>Bacillati</taxon>
        <taxon>Bacillota</taxon>
        <taxon>Clostridia</taxon>
        <taxon>Eubacteriales</taxon>
        <taxon>Proteinivoracaceae</taxon>
        <taxon>Alkalicella</taxon>
    </lineage>
</organism>
<proteinExistence type="inferred from homology"/>
<dbReference type="PANTHER" id="PTHR30592">
    <property type="entry name" value="FORMATE DEHYDROGENASE"/>
    <property type="match status" value="1"/>
</dbReference>
<dbReference type="PIRSF" id="PIRSF015626">
    <property type="entry name" value="FdhD"/>
    <property type="match status" value="1"/>
</dbReference>
<sequence>MSKKNLIITQYVNNNPNEVQDVVIEEVPLTIFLNGEQFITLLSTPFHQKELAIGFIFSEGLIAGTDDIKEIEVQNEQNLVYITLTNKSQLTKKLYGKRTITSGCGKGSIFYNILDSLHTTKIINKDTFEVENIAALMSEMQNSSTLFKETGGVHSASLADNNKIYYTYEDIGRHNAVDKVLGRALLDGVKIEDKMLITSGRLSSEIVLKVLKAKMPILVSRSAPSSLAVELARKNGLTLCGFVRGRKINCYSHPERLTKGG</sequence>
<evidence type="ECO:0000313" key="4">
    <source>
        <dbReference type="EMBL" id="QNO15217.1"/>
    </source>
</evidence>
<dbReference type="AlphaFoldDB" id="A0A7G9W955"/>
<dbReference type="PANTHER" id="PTHR30592:SF1">
    <property type="entry name" value="SULFUR CARRIER PROTEIN FDHD"/>
    <property type="match status" value="1"/>
</dbReference>
<comment type="subcellular location">
    <subcellularLocation>
        <location evidence="3">Cytoplasm</location>
    </subcellularLocation>
</comment>
<keyword evidence="4" id="KW-0808">Transferase</keyword>
<dbReference type="KEGG" id="acae:HYG86_10815"/>
<comment type="function">
    <text evidence="3">Required for formate dehydrogenase (FDH) activity. Acts as a sulfur carrier protein that transfers sulfur from IscS to the molybdenum cofactor prior to its insertion into FDH.</text>
</comment>
<dbReference type="GO" id="GO:0097163">
    <property type="term" value="F:sulfur carrier activity"/>
    <property type="evidence" value="ECO:0007669"/>
    <property type="project" value="UniProtKB-UniRule"/>
</dbReference>
<gene>
    <name evidence="3 4" type="primary">fdhD</name>
    <name evidence="4" type="ORF">HYG86_10815</name>
</gene>
<name>A0A7G9W955_ALKCA</name>
<dbReference type="Gene3D" id="3.40.140.10">
    <property type="entry name" value="Cytidine Deaminase, domain 2"/>
    <property type="match status" value="1"/>
</dbReference>
<dbReference type="GO" id="GO:0005737">
    <property type="term" value="C:cytoplasm"/>
    <property type="evidence" value="ECO:0007669"/>
    <property type="project" value="UniProtKB-SubCell"/>
</dbReference>
<evidence type="ECO:0000256" key="1">
    <source>
        <dbReference type="ARBA" id="ARBA00022490"/>
    </source>
</evidence>
<comment type="similarity">
    <text evidence="3">Belongs to the FdhD family.</text>
</comment>
<dbReference type="InterPro" id="IPR003786">
    <property type="entry name" value="FdhD"/>
</dbReference>
<keyword evidence="1 3" id="KW-0963">Cytoplasm</keyword>
<evidence type="ECO:0000313" key="5">
    <source>
        <dbReference type="Proteomes" id="UP000516160"/>
    </source>
</evidence>
<evidence type="ECO:0000256" key="3">
    <source>
        <dbReference type="HAMAP-Rule" id="MF_00187"/>
    </source>
</evidence>
<protein>
    <recommendedName>
        <fullName evidence="3">Sulfur carrier protein FdhD</fullName>
    </recommendedName>
</protein>